<dbReference type="InterPro" id="IPR037522">
    <property type="entry name" value="HD_GYP_dom"/>
</dbReference>
<dbReference type="EMBL" id="MIJE01000001">
    <property type="protein sequence ID" value="OEF98460.1"/>
    <property type="molecule type" value="Genomic_DNA"/>
</dbReference>
<dbReference type="SUPFAM" id="SSF109604">
    <property type="entry name" value="HD-domain/PDEase-like"/>
    <property type="match status" value="2"/>
</dbReference>
<dbReference type="AlphaFoldDB" id="A0A1E5G5J5"/>
<dbReference type="STRING" id="766136.BHF68_01940"/>
<keyword evidence="3" id="KW-1185">Reference proteome</keyword>
<comment type="caution">
    <text evidence="2">The sequence shown here is derived from an EMBL/GenBank/DDBJ whole genome shotgun (WGS) entry which is preliminary data.</text>
</comment>
<dbReference type="RefSeq" id="WP_069641952.1">
    <property type="nucleotide sequence ID" value="NZ_MIJE01000001.1"/>
</dbReference>
<dbReference type="Pfam" id="PF13487">
    <property type="entry name" value="HD_5"/>
    <property type="match status" value="1"/>
</dbReference>
<evidence type="ECO:0000313" key="2">
    <source>
        <dbReference type="EMBL" id="OEF98460.1"/>
    </source>
</evidence>
<feature type="domain" description="HD-GYP" evidence="1">
    <location>
        <begin position="211"/>
        <end position="407"/>
    </location>
</feature>
<keyword evidence="2" id="KW-0378">Hydrolase</keyword>
<sequence>MNRDLQISLFDLVISLSNAMDLISPEMVNHHKRVAYASLKIAQQMNLSAEEINDVVLASTVHDVGALSYNQRINARQYEFSNASEHAELGFLLLSNFSQMRGLAEQVRFHHLPWSNGNGKVYDGQNVPIGAHIIHLADRIEILINREDEILGQVDRIVKVINNGKDKVYHPDIVEAFLQLKDKEYFWLDLTSPMIGDILAKSTDISLIQLEIDDLLEFTKLFSQIIDFRSSMTATHSSGVAYTGEALASYIGFSERECKMMRIAGYLHDLGKLAIPDEILEKPDKLDEQEINIMRSHTYHTHRILEVIPGLEQITEWASFHHEKLNGSGYPFKYTATDITLGSRIMAVADVFTAIAEERPYRCGLEREVVLNILHKMVDDNALDKLVVSILEDNYEEINRIRIDAQAEAYRSYKNFGNRLVNDKMNAD</sequence>
<reference evidence="2 3" key="1">
    <citation type="submission" date="2016-09" db="EMBL/GenBank/DDBJ databases">
        <title>Draft genome sequence for the type strain of Desulfuribacillus alkaliarsenatis AHT28, an obligately anaerobic, sulfidogenic bacterium isolated from Russian soda lake sediments.</title>
        <authorList>
            <person name="Abin C.A."/>
            <person name="Hollibaugh J.T."/>
        </authorList>
    </citation>
    <scope>NUCLEOTIDE SEQUENCE [LARGE SCALE GENOMIC DNA]</scope>
    <source>
        <strain evidence="2 3">AHT28</strain>
    </source>
</reference>
<name>A0A1E5G5J5_9FIRM</name>
<dbReference type="PANTHER" id="PTHR45228:SF1">
    <property type="entry name" value="CYCLIC DI-GMP PHOSPHODIESTERASE TM_0186"/>
    <property type="match status" value="1"/>
</dbReference>
<dbReference type="SMART" id="SM00471">
    <property type="entry name" value="HDc"/>
    <property type="match status" value="2"/>
</dbReference>
<dbReference type="PROSITE" id="PS51832">
    <property type="entry name" value="HD_GYP"/>
    <property type="match status" value="2"/>
</dbReference>
<dbReference type="OrthoDB" id="9759601at2"/>
<dbReference type="PANTHER" id="PTHR45228">
    <property type="entry name" value="CYCLIC DI-GMP PHOSPHODIESTERASE TM_0186-RELATED"/>
    <property type="match status" value="1"/>
</dbReference>
<dbReference type="InterPro" id="IPR006674">
    <property type="entry name" value="HD_domain"/>
</dbReference>
<gene>
    <name evidence="2" type="ORF">BHF68_01940</name>
</gene>
<accession>A0A1E5G5J5</accession>
<evidence type="ECO:0000313" key="3">
    <source>
        <dbReference type="Proteomes" id="UP000094296"/>
    </source>
</evidence>
<evidence type="ECO:0000259" key="1">
    <source>
        <dbReference type="PROSITE" id="PS51832"/>
    </source>
</evidence>
<organism evidence="2 3">
    <name type="scientific">Desulfuribacillus alkaliarsenatis</name>
    <dbReference type="NCBI Taxonomy" id="766136"/>
    <lineage>
        <taxon>Bacteria</taxon>
        <taxon>Bacillati</taxon>
        <taxon>Bacillota</taxon>
        <taxon>Desulfuribacillia</taxon>
        <taxon>Desulfuribacillales</taxon>
        <taxon>Desulfuribacillaceae</taxon>
        <taxon>Desulfuribacillus</taxon>
    </lineage>
</organism>
<dbReference type="Proteomes" id="UP000094296">
    <property type="component" value="Unassembled WGS sequence"/>
</dbReference>
<protein>
    <submittedName>
        <fullName evidence="2">Phosphohydrolase</fullName>
    </submittedName>
</protein>
<dbReference type="CDD" id="cd00077">
    <property type="entry name" value="HDc"/>
    <property type="match status" value="2"/>
</dbReference>
<dbReference type="Gene3D" id="1.10.3210.10">
    <property type="entry name" value="Hypothetical protein af1432"/>
    <property type="match status" value="2"/>
</dbReference>
<dbReference type="Pfam" id="PF01966">
    <property type="entry name" value="HD"/>
    <property type="match status" value="1"/>
</dbReference>
<proteinExistence type="predicted"/>
<dbReference type="InterPro" id="IPR052020">
    <property type="entry name" value="Cyclic_di-GMP/3'3'-cGAMP_PDE"/>
</dbReference>
<feature type="domain" description="HD-GYP" evidence="1">
    <location>
        <begin position="5"/>
        <end position="193"/>
    </location>
</feature>
<dbReference type="GO" id="GO:0016787">
    <property type="term" value="F:hydrolase activity"/>
    <property type="evidence" value="ECO:0007669"/>
    <property type="project" value="UniProtKB-KW"/>
</dbReference>
<dbReference type="InterPro" id="IPR003607">
    <property type="entry name" value="HD/PDEase_dom"/>
</dbReference>